<dbReference type="AlphaFoldDB" id="A0AAU6PU32"/>
<proteinExistence type="predicted"/>
<reference evidence="1" key="1">
    <citation type="submission" date="2024-03" db="EMBL/GenBank/DDBJ databases">
        <title>Psychrobacter raelis sp. nov. isolated from a dog with peritonitis.</title>
        <authorList>
            <person name="Schiavone A."/>
            <person name="Manzulli V."/>
            <person name="Camarda A."/>
            <person name="Cafiero M.A."/>
            <person name="Vasco I."/>
            <person name="Marino L."/>
            <person name="Pennuzzi G."/>
            <person name="Serrecchia L."/>
            <person name="Galante D."/>
            <person name="Pugliese N."/>
        </authorList>
    </citation>
    <scope>NUCLEOTIDE SEQUENCE</scope>
    <source>
        <strain evidence="1">PraFG1</strain>
    </source>
</reference>
<dbReference type="EMBL" id="CP093310">
    <property type="protein sequence ID" value="WXX23915.1"/>
    <property type="molecule type" value="Genomic_DNA"/>
</dbReference>
<name>A0AAU6PU32_9GAMM</name>
<dbReference type="RefSeq" id="WP_338412076.1">
    <property type="nucleotide sequence ID" value="NZ_CP093310.2"/>
</dbReference>
<dbReference type="KEGG" id="prae:MN210_18980"/>
<gene>
    <name evidence="1" type="ORF">MN210_18980</name>
</gene>
<protein>
    <submittedName>
        <fullName evidence="1">Uncharacterized protein</fullName>
    </submittedName>
</protein>
<evidence type="ECO:0000313" key="1">
    <source>
        <dbReference type="EMBL" id="WXX23915.1"/>
    </source>
</evidence>
<evidence type="ECO:0000313" key="2">
    <source>
        <dbReference type="Proteomes" id="UP000829560"/>
    </source>
</evidence>
<keyword evidence="2" id="KW-1185">Reference proteome</keyword>
<sequence length="160" mass="17797">MKDEFKAGDLVFEVDEYYSEIKLASVIRVDPDAGDSLAIETKNNSYASYGRNSVESKLPSVFYATPENRQALVTLYGEDAVPELPLRGSELTRKLLEKQKYVLCLVSNINEDKARRNDPPKVGVVSGVISDWFRLADESVAEFAVPVDNNGNEITEIESC</sequence>
<organism evidence="1 2">
    <name type="scientific">Psychrobacter raelei</name>
    <dbReference type="NCBI Taxonomy" id="2565531"/>
    <lineage>
        <taxon>Bacteria</taxon>
        <taxon>Pseudomonadati</taxon>
        <taxon>Pseudomonadota</taxon>
        <taxon>Gammaproteobacteria</taxon>
        <taxon>Moraxellales</taxon>
        <taxon>Moraxellaceae</taxon>
        <taxon>Psychrobacter</taxon>
    </lineage>
</organism>
<dbReference type="Proteomes" id="UP000829560">
    <property type="component" value="Chromosome"/>
</dbReference>
<accession>A0AAU6PU32</accession>